<dbReference type="PANTHER" id="PTHR13487">
    <property type="entry name" value="SERINE PROTEASE INHIBITOR"/>
    <property type="match status" value="1"/>
</dbReference>
<dbReference type="SUPFAM" id="SSF100895">
    <property type="entry name" value="Kazal-type serine protease inhibitors"/>
    <property type="match status" value="1"/>
</dbReference>
<evidence type="ECO:0000313" key="5">
    <source>
        <dbReference type="Proteomes" id="UP000015101"/>
    </source>
</evidence>
<dbReference type="eggNOG" id="KOG3649">
    <property type="taxonomic scope" value="Eukaryota"/>
</dbReference>
<dbReference type="KEGG" id="hro:HELRODRAFT_192935"/>
<dbReference type="InParanoid" id="T1FUF7"/>
<dbReference type="InterPro" id="IPR002350">
    <property type="entry name" value="Kazal_dom"/>
</dbReference>
<sequence>MPQRREVVMMVVVVLKNDVKCQQRSPSSSSSYSSSSPSPAYCDVTKARDYHTLCEAVRDEVGKLCGRNCQTPCKTNAKVCGMDGVTYANECQCRCHHVPVDYYSPCYILPHFIDATSSKVTCPKVTCSKNNLIKGCQSIIPPGACCPICASELRMLINKRLATTLRMNQENGITLSGLADNLESLLSVRECRIYVYISMDGDLVVLVTPSNQFASNNLVQACQQEASHIANMISTNHPTIRYNAYLSLLSSAHHYHNDDDGDDEEEDEKDDDDDDDDENIRKCAM</sequence>
<evidence type="ECO:0000259" key="2">
    <source>
        <dbReference type="PROSITE" id="PS51465"/>
    </source>
</evidence>
<dbReference type="STRING" id="6412.T1FUF7"/>
<proteinExistence type="predicted"/>
<keyword evidence="5" id="KW-1185">Reference proteome</keyword>
<reference evidence="3 5" key="2">
    <citation type="journal article" date="2013" name="Nature">
        <title>Insights into bilaterian evolution from three spiralian genomes.</title>
        <authorList>
            <person name="Simakov O."/>
            <person name="Marletaz F."/>
            <person name="Cho S.J."/>
            <person name="Edsinger-Gonzales E."/>
            <person name="Havlak P."/>
            <person name="Hellsten U."/>
            <person name="Kuo D.H."/>
            <person name="Larsson T."/>
            <person name="Lv J."/>
            <person name="Arendt D."/>
            <person name="Savage R."/>
            <person name="Osoegawa K."/>
            <person name="de Jong P."/>
            <person name="Grimwood J."/>
            <person name="Chapman J.A."/>
            <person name="Shapiro H."/>
            <person name="Aerts A."/>
            <person name="Otillar R.P."/>
            <person name="Terry A.Y."/>
            <person name="Boore J.L."/>
            <person name="Grigoriev I.V."/>
            <person name="Lindberg D.R."/>
            <person name="Seaver E.C."/>
            <person name="Weisblat D.A."/>
            <person name="Putnam N.H."/>
            <person name="Rokhsar D.S."/>
        </authorList>
    </citation>
    <scope>NUCLEOTIDE SEQUENCE</scope>
</reference>
<gene>
    <name evidence="4" type="primary">20212453</name>
    <name evidence="3" type="ORF">HELRODRAFT_192935</name>
</gene>
<dbReference type="RefSeq" id="XP_009023420.1">
    <property type="nucleotide sequence ID" value="XM_009025172.1"/>
</dbReference>
<organism evidence="4 5">
    <name type="scientific">Helobdella robusta</name>
    <name type="common">Californian leech</name>
    <dbReference type="NCBI Taxonomy" id="6412"/>
    <lineage>
        <taxon>Eukaryota</taxon>
        <taxon>Metazoa</taxon>
        <taxon>Spiralia</taxon>
        <taxon>Lophotrochozoa</taxon>
        <taxon>Annelida</taxon>
        <taxon>Clitellata</taxon>
        <taxon>Hirudinea</taxon>
        <taxon>Rhynchobdellida</taxon>
        <taxon>Glossiphoniidae</taxon>
        <taxon>Helobdella</taxon>
    </lineage>
</organism>
<dbReference type="HOGENOM" id="CLU_977531_0_0_1"/>
<feature type="domain" description="Kazal-like" evidence="2">
    <location>
        <begin position="59"/>
        <end position="108"/>
    </location>
</feature>
<dbReference type="EMBL" id="AMQM01005885">
    <property type="status" value="NOT_ANNOTATED_CDS"/>
    <property type="molecule type" value="Genomic_DNA"/>
</dbReference>
<feature type="region of interest" description="Disordered" evidence="1">
    <location>
        <begin position="256"/>
        <end position="285"/>
    </location>
</feature>
<dbReference type="InterPro" id="IPR036058">
    <property type="entry name" value="Kazal_dom_sf"/>
</dbReference>
<dbReference type="AlphaFoldDB" id="T1FUF7"/>
<dbReference type="EnsemblMetazoa" id="HelroT192935">
    <property type="protein sequence ID" value="HelroP192935"/>
    <property type="gene ID" value="HelroG192935"/>
</dbReference>
<dbReference type="PANTHER" id="PTHR13487:SF3">
    <property type="entry name" value="REVERSION-INDUCING CYSTEINE-RICH PROTEIN WITH KAZAL MOTIFS"/>
    <property type="match status" value="1"/>
</dbReference>
<feature type="compositionally biased region" description="Acidic residues" evidence="1">
    <location>
        <begin position="259"/>
        <end position="278"/>
    </location>
</feature>
<dbReference type="PROSITE" id="PS51465">
    <property type="entry name" value="KAZAL_2"/>
    <property type="match status" value="1"/>
</dbReference>
<dbReference type="GeneID" id="20212453"/>
<accession>T1FUF7</accession>
<evidence type="ECO:0000313" key="3">
    <source>
        <dbReference type="EMBL" id="ESN98466.1"/>
    </source>
</evidence>
<dbReference type="Proteomes" id="UP000015101">
    <property type="component" value="Unassembled WGS sequence"/>
</dbReference>
<evidence type="ECO:0000256" key="1">
    <source>
        <dbReference type="SAM" id="MobiDB-lite"/>
    </source>
</evidence>
<name>T1FUF7_HELRO</name>
<dbReference type="Gene3D" id="3.30.60.30">
    <property type="match status" value="1"/>
</dbReference>
<dbReference type="OMA" id="MIEPINC"/>
<dbReference type="GO" id="GO:0008191">
    <property type="term" value="F:metalloendopeptidase inhibitor activity"/>
    <property type="evidence" value="ECO:0007669"/>
    <property type="project" value="InterPro"/>
</dbReference>
<reference evidence="4" key="3">
    <citation type="submission" date="2015-06" db="UniProtKB">
        <authorList>
            <consortium name="EnsemblMetazoa"/>
        </authorList>
    </citation>
    <scope>IDENTIFICATION</scope>
</reference>
<protein>
    <recommendedName>
        <fullName evidence="2">Kazal-like domain-containing protein</fullName>
    </recommendedName>
</protein>
<dbReference type="InterPro" id="IPR039016">
    <property type="entry name" value="RECK"/>
</dbReference>
<evidence type="ECO:0000313" key="4">
    <source>
        <dbReference type="EnsemblMetazoa" id="HelroP192935"/>
    </source>
</evidence>
<dbReference type="EMBL" id="KB097144">
    <property type="protein sequence ID" value="ESN98466.1"/>
    <property type="molecule type" value="Genomic_DNA"/>
</dbReference>
<dbReference type="OrthoDB" id="5956770at2759"/>
<dbReference type="CTD" id="20212453"/>
<reference evidence="5" key="1">
    <citation type="submission" date="2012-12" db="EMBL/GenBank/DDBJ databases">
        <authorList>
            <person name="Hellsten U."/>
            <person name="Grimwood J."/>
            <person name="Chapman J.A."/>
            <person name="Shapiro H."/>
            <person name="Aerts A."/>
            <person name="Otillar R.P."/>
            <person name="Terry A.Y."/>
            <person name="Boore J.L."/>
            <person name="Simakov O."/>
            <person name="Marletaz F."/>
            <person name="Cho S.-J."/>
            <person name="Edsinger-Gonzales E."/>
            <person name="Havlak P."/>
            <person name="Kuo D.-H."/>
            <person name="Larsson T."/>
            <person name="Lv J."/>
            <person name="Arendt D."/>
            <person name="Savage R."/>
            <person name="Osoegawa K."/>
            <person name="de Jong P."/>
            <person name="Lindberg D.R."/>
            <person name="Seaver E.C."/>
            <person name="Weisblat D.A."/>
            <person name="Putnam N.H."/>
            <person name="Grigoriev I.V."/>
            <person name="Rokhsar D.S."/>
        </authorList>
    </citation>
    <scope>NUCLEOTIDE SEQUENCE</scope>
</reference>